<organism evidence="1 2">
    <name type="scientific">Marinoscillum luteum</name>
    <dbReference type="NCBI Taxonomy" id="861051"/>
    <lineage>
        <taxon>Bacteria</taxon>
        <taxon>Pseudomonadati</taxon>
        <taxon>Bacteroidota</taxon>
        <taxon>Cytophagia</taxon>
        <taxon>Cytophagales</taxon>
        <taxon>Reichenbachiellaceae</taxon>
        <taxon>Marinoscillum</taxon>
    </lineage>
</organism>
<reference evidence="1 2" key="1">
    <citation type="journal article" date="2013" name="Int. J. Syst. Evol. Microbiol.">
        <title>Marinoscillum luteum sp. nov., isolated from marine sediment.</title>
        <authorList>
            <person name="Cha I.T."/>
            <person name="Park S.J."/>
            <person name="Kim S.J."/>
            <person name="Kim J.G."/>
            <person name="Jung M.Y."/>
            <person name="Shin K.S."/>
            <person name="Kwon K.K."/>
            <person name="Yang S.H."/>
            <person name="Seo Y.S."/>
            <person name="Rhee S.K."/>
        </authorList>
    </citation>
    <scope>NUCLEOTIDE SEQUENCE [LARGE SCALE GENOMIC DNA]</scope>
    <source>
        <strain evidence="1 2">KCTC 23939</strain>
    </source>
</reference>
<sequence>MKNLLYLLVFIALGCTDDQPSQESDQANLDRLWSEIHAMAESVTCTSAEEWDFTAVGSKACGGPVKFLAYSETIDTVKFLSLVSEHRDAQEAFNVKWGIYSDCSTPQEPSGVACEEGEPVLQYGQ</sequence>
<comment type="caution">
    <text evidence="1">The sequence shown here is derived from an EMBL/GenBank/DDBJ whole genome shotgun (WGS) entry which is preliminary data.</text>
</comment>
<evidence type="ECO:0000313" key="1">
    <source>
        <dbReference type="EMBL" id="MFH6983548.1"/>
    </source>
</evidence>
<dbReference type="PROSITE" id="PS51257">
    <property type="entry name" value="PROKAR_LIPOPROTEIN"/>
    <property type="match status" value="1"/>
</dbReference>
<dbReference type="RefSeq" id="WP_395417101.1">
    <property type="nucleotide sequence ID" value="NZ_JBIPKE010000015.1"/>
</dbReference>
<accession>A0ABW7N7G9</accession>
<protein>
    <submittedName>
        <fullName evidence="1">Uncharacterized protein</fullName>
    </submittedName>
</protein>
<proteinExistence type="predicted"/>
<gene>
    <name evidence="1" type="ORF">ACHKAR_08870</name>
</gene>
<dbReference type="EMBL" id="JBIPKE010000015">
    <property type="protein sequence ID" value="MFH6983548.1"/>
    <property type="molecule type" value="Genomic_DNA"/>
</dbReference>
<name>A0ABW7N7G9_9BACT</name>
<keyword evidence="2" id="KW-1185">Reference proteome</keyword>
<evidence type="ECO:0000313" key="2">
    <source>
        <dbReference type="Proteomes" id="UP001610063"/>
    </source>
</evidence>
<dbReference type="Proteomes" id="UP001610063">
    <property type="component" value="Unassembled WGS sequence"/>
</dbReference>